<proteinExistence type="predicted"/>
<dbReference type="PANTHER" id="PTHR34222:SF95">
    <property type="entry name" value="RRNA 2'-O-METHYLTRANSFERASE FIBRILLARIN-LIKE ISOFORM X1"/>
    <property type="match status" value="1"/>
</dbReference>
<evidence type="ECO:0000313" key="2">
    <source>
        <dbReference type="Proteomes" id="UP001642360"/>
    </source>
</evidence>
<evidence type="ECO:0000313" key="1">
    <source>
        <dbReference type="EMBL" id="CAK9166963.1"/>
    </source>
</evidence>
<name>A0ABC8TI48_9AQUA</name>
<reference evidence="1 2" key="1">
    <citation type="submission" date="2024-02" db="EMBL/GenBank/DDBJ databases">
        <authorList>
            <person name="Vignale AGUSTIN F."/>
            <person name="Sosa J E."/>
            <person name="Modenutti C."/>
        </authorList>
    </citation>
    <scope>NUCLEOTIDE SEQUENCE [LARGE SCALE GENOMIC DNA]</scope>
</reference>
<organism evidence="1 2">
    <name type="scientific">Ilex paraguariensis</name>
    <name type="common">yerba mate</name>
    <dbReference type="NCBI Taxonomy" id="185542"/>
    <lineage>
        <taxon>Eukaryota</taxon>
        <taxon>Viridiplantae</taxon>
        <taxon>Streptophyta</taxon>
        <taxon>Embryophyta</taxon>
        <taxon>Tracheophyta</taxon>
        <taxon>Spermatophyta</taxon>
        <taxon>Magnoliopsida</taxon>
        <taxon>eudicotyledons</taxon>
        <taxon>Gunneridae</taxon>
        <taxon>Pentapetalae</taxon>
        <taxon>asterids</taxon>
        <taxon>campanulids</taxon>
        <taxon>Aquifoliales</taxon>
        <taxon>Aquifoliaceae</taxon>
        <taxon>Ilex</taxon>
    </lineage>
</organism>
<protein>
    <submittedName>
        <fullName evidence="1">Uncharacterized protein</fullName>
    </submittedName>
</protein>
<accession>A0ABC8TI48</accession>
<gene>
    <name evidence="1" type="ORF">ILEXP_LOCUS36209</name>
</gene>
<dbReference type="EMBL" id="CAUOFW020004724">
    <property type="protein sequence ID" value="CAK9166963.1"/>
    <property type="molecule type" value="Genomic_DNA"/>
</dbReference>
<keyword evidence="2" id="KW-1185">Reference proteome</keyword>
<dbReference type="AlphaFoldDB" id="A0ABC8TI48"/>
<dbReference type="Proteomes" id="UP001642360">
    <property type="component" value="Unassembled WGS sequence"/>
</dbReference>
<sequence>MNVVHFFVGLKPEYKSIRAQIWDSFSLLSLLEVFSRLQRATLSVGHSTSSIDHDSFVDRSALVASIGNSSSIRGGRINRGGRGACTRGRTNISLCIHCGRISHTVDYCWDLHRKPWCF</sequence>
<comment type="caution">
    <text evidence="1">The sequence shown here is derived from an EMBL/GenBank/DDBJ whole genome shotgun (WGS) entry which is preliminary data.</text>
</comment>
<dbReference type="PANTHER" id="PTHR34222">
    <property type="entry name" value="GAG_PRE-INTEGRS DOMAIN-CONTAINING PROTEIN"/>
    <property type="match status" value="1"/>
</dbReference>